<gene>
    <name evidence="2" type="ORF">DFL_003695</name>
</gene>
<feature type="compositionally biased region" description="Gly residues" evidence="1">
    <location>
        <begin position="136"/>
        <end position="146"/>
    </location>
</feature>
<dbReference type="Proteomes" id="UP000283090">
    <property type="component" value="Unassembled WGS sequence"/>
</dbReference>
<name>A0A437A2M3_ARTFL</name>
<evidence type="ECO:0000313" key="2">
    <source>
        <dbReference type="EMBL" id="RVD85371.1"/>
    </source>
</evidence>
<organism evidence="2 3">
    <name type="scientific">Arthrobotrys flagrans</name>
    <name type="common">Nematode-trapping fungus</name>
    <name type="synonym">Trichothecium flagrans</name>
    <dbReference type="NCBI Taxonomy" id="97331"/>
    <lineage>
        <taxon>Eukaryota</taxon>
        <taxon>Fungi</taxon>
        <taxon>Dikarya</taxon>
        <taxon>Ascomycota</taxon>
        <taxon>Pezizomycotina</taxon>
        <taxon>Orbiliomycetes</taxon>
        <taxon>Orbiliales</taxon>
        <taxon>Orbiliaceae</taxon>
        <taxon>Arthrobotrys</taxon>
    </lineage>
</organism>
<dbReference type="RefSeq" id="XP_067490915.1">
    <property type="nucleotide sequence ID" value="XM_067632668.1"/>
</dbReference>
<evidence type="ECO:0000313" key="3">
    <source>
        <dbReference type="Proteomes" id="UP000283090"/>
    </source>
</evidence>
<dbReference type="AlphaFoldDB" id="A0A437A2M3"/>
<sequence>MATKATPAGDVDVSNTGIGDKIKEAESLNSGFDGVYKGSESPTIGKAPGSTSRDESAWYHTPHRTDSFGDKKNSSDNSYSYSGTSGGGSSGGGGEHSSYSSGDGGYISYSSGDGGNSGGSGYSGDRGYSGDSGYSSGDGGGSSSWD</sequence>
<feature type="compositionally biased region" description="Gly residues" evidence="1">
    <location>
        <begin position="84"/>
        <end position="95"/>
    </location>
</feature>
<feature type="compositionally biased region" description="Gly residues" evidence="1">
    <location>
        <begin position="112"/>
        <end position="124"/>
    </location>
</feature>
<dbReference type="GeneID" id="93586006"/>
<evidence type="ECO:0000256" key="1">
    <source>
        <dbReference type="SAM" id="MobiDB-lite"/>
    </source>
</evidence>
<feature type="compositionally biased region" description="Low complexity" evidence="1">
    <location>
        <begin position="96"/>
        <end position="111"/>
    </location>
</feature>
<feature type="compositionally biased region" description="Low complexity" evidence="1">
    <location>
        <begin position="125"/>
        <end position="135"/>
    </location>
</feature>
<keyword evidence="3" id="KW-1185">Reference proteome</keyword>
<dbReference type="EMBL" id="SAEB01000006">
    <property type="protein sequence ID" value="RVD85371.1"/>
    <property type="molecule type" value="Genomic_DNA"/>
</dbReference>
<comment type="caution">
    <text evidence="2">The sequence shown here is derived from an EMBL/GenBank/DDBJ whole genome shotgun (WGS) entry which is preliminary data.</text>
</comment>
<dbReference type="VEuPathDB" id="FungiDB:DFL_003695"/>
<proteinExistence type="predicted"/>
<feature type="region of interest" description="Disordered" evidence="1">
    <location>
        <begin position="1"/>
        <end position="146"/>
    </location>
</feature>
<protein>
    <submittedName>
        <fullName evidence="2">Uncharacterized protein</fullName>
    </submittedName>
</protein>
<reference evidence="2 3" key="1">
    <citation type="submission" date="2019-01" db="EMBL/GenBank/DDBJ databases">
        <title>Intercellular communication is required for trap formation in the nematode-trapping fungus Duddingtonia flagrans.</title>
        <authorList>
            <person name="Youssar L."/>
            <person name="Wernet V."/>
            <person name="Hensel N."/>
            <person name="Hildebrandt H.-G."/>
            <person name="Fischer R."/>
        </authorList>
    </citation>
    <scope>NUCLEOTIDE SEQUENCE [LARGE SCALE GENOMIC DNA]</scope>
    <source>
        <strain evidence="2 3">CBS H-5679</strain>
    </source>
</reference>
<feature type="compositionally biased region" description="Basic and acidic residues" evidence="1">
    <location>
        <begin position="52"/>
        <end position="74"/>
    </location>
</feature>
<accession>A0A437A2M3</accession>